<dbReference type="Proteomes" id="UP000790787">
    <property type="component" value="Chromosome 2"/>
</dbReference>
<organism evidence="1 2">
    <name type="scientific">Nicotiana tabacum</name>
    <name type="common">Common tobacco</name>
    <dbReference type="NCBI Taxonomy" id="4097"/>
    <lineage>
        <taxon>Eukaryota</taxon>
        <taxon>Viridiplantae</taxon>
        <taxon>Streptophyta</taxon>
        <taxon>Embryophyta</taxon>
        <taxon>Tracheophyta</taxon>
        <taxon>Spermatophyta</taxon>
        <taxon>Magnoliopsida</taxon>
        <taxon>eudicotyledons</taxon>
        <taxon>Gunneridae</taxon>
        <taxon>Pentapetalae</taxon>
        <taxon>asterids</taxon>
        <taxon>lamiids</taxon>
        <taxon>Solanales</taxon>
        <taxon>Solanaceae</taxon>
        <taxon>Nicotianoideae</taxon>
        <taxon>Nicotianeae</taxon>
        <taxon>Nicotiana</taxon>
    </lineage>
</organism>
<gene>
    <name evidence="2" type="primary">LOC142166560</name>
</gene>
<name>A0AC58SAM5_TOBAC</name>
<reference evidence="1" key="1">
    <citation type="journal article" date="2014" name="Nat. Commun.">
        <title>The tobacco genome sequence and its comparison with those of tomato and potato.</title>
        <authorList>
            <person name="Sierro N."/>
            <person name="Battey J.N."/>
            <person name="Ouadi S."/>
            <person name="Bakaher N."/>
            <person name="Bovet L."/>
            <person name="Willig A."/>
            <person name="Goepfert S."/>
            <person name="Peitsch M.C."/>
            <person name="Ivanov N.V."/>
        </authorList>
    </citation>
    <scope>NUCLEOTIDE SEQUENCE [LARGE SCALE GENOMIC DNA]</scope>
</reference>
<sequence>MSNESQRAAATSTGILGPSPNVNTGIYESTALYSSKTGNHQKYRKNSNLQCEYCKLKKGAQGIIDTKATNHITSDVNLLTNANLGTPSKPKRVLLPDRDIVPMSHIGYVLISNKNTTKEVFHVPQFKYNLLSVFKYIRSTNAFNLMHIDVWVPYKNATFDGNKYFLTIVDDFTRMTWLFLSKLKSEVFYGVMHQKTYAYKPQQNGVAERKHMHIRFQACIPIKLWGYCVLVIVYLTKRMPSSVLGGLSPFELLYGRKPNLEQQKVLGSLCFVKQV</sequence>
<evidence type="ECO:0000313" key="2">
    <source>
        <dbReference type="RefSeq" id="XP_075082033.1"/>
    </source>
</evidence>
<evidence type="ECO:0000313" key="1">
    <source>
        <dbReference type="Proteomes" id="UP000790787"/>
    </source>
</evidence>
<reference evidence="2" key="2">
    <citation type="submission" date="2025-08" db="UniProtKB">
        <authorList>
            <consortium name="RefSeq"/>
        </authorList>
    </citation>
    <scope>IDENTIFICATION</scope>
    <source>
        <tissue evidence="2">Leaf</tissue>
    </source>
</reference>
<dbReference type="RefSeq" id="XP_075082033.1">
    <property type="nucleotide sequence ID" value="XM_075225932.1"/>
</dbReference>
<keyword evidence="1" id="KW-1185">Reference proteome</keyword>
<protein>
    <submittedName>
        <fullName evidence="2">Uncharacterized protein LOC142166560</fullName>
    </submittedName>
</protein>
<proteinExistence type="predicted"/>
<accession>A0AC58SAM5</accession>